<gene>
    <name evidence="2" type="ORF">BpHYR1_038631</name>
</gene>
<accession>A0A3M7P446</accession>
<keyword evidence="1" id="KW-0812">Transmembrane</keyword>
<protein>
    <submittedName>
        <fullName evidence="2">Uncharacterized protein</fullName>
    </submittedName>
</protein>
<dbReference type="EMBL" id="REGN01013493">
    <property type="protein sequence ID" value="RMZ93871.1"/>
    <property type="molecule type" value="Genomic_DNA"/>
</dbReference>
<evidence type="ECO:0000256" key="1">
    <source>
        <dbReference type="SAM" id="Phobius"/>
    </source>
</evidence>
<keyword evidence="1" id="KW-0472">Membrane</keyword>
<keyword evidence="3" id="KW-1185">Reference proteome</keyword>
<evidence type="ECO:0000313" key="2">
    <source>
        <dbReference type="EMBL" id="RMZ93871.1"/>
    </source>
</evidence>
<proteinExistence type="predicted"/>
<organism evidence="2 3">
    <name type="scientific">Brachionus plicatilis</name>
    <name type="common">Marine rotifer</name>
    <name type="synonym">Brachionus muelleri</name>
    <dbReference type="NCBI Taxonomy" id="10195"/>
    <lineage>
        <taxon>Eukaryota</taxon>
        <taxon>Metazoa</taxon>
        <taxon>Spiralia</taxon>
        <taxon>Gnathifera</taxon>
        <taxon>Rotifera</taxon>
        <taxon>Eurotatoria</taxon>
        <taxon>Monogononta</taxon>
        <taxon>Pseudotrocha</taxon>
        <taxon>Ploima</taxon>
        <taxon>Brachionidae</taxon>
        <taxon>Brachionus</taxon>
    </lineage>
</organism>
<dbReference type="Proteomes" id="UP000276133">
    <property type="component" value="Unassembled WGS sequence"/>
</dbReference>
<comment type="caution">
    <text evidence="2">The sequence shown here is derived from an EMBL/GenBank/DDBJ whole genome shotgun (WGS) entry which is preliminary data.</text>
</comment>
<name>A0A3M7P446_BRAPC</name>
<reference evidence="2 3" key="1">
    <citation type="journal article" date="2018" name="Sci. Rep.">
        <title>Genomic signatures of local adaptation to the degree of environmental predictability in rotifers.</title>
        <authorList>
            <person name="Franch-Gras L."/>
            <person name="Hahn C."/>
            <person name="Garcia-Roger E.M."/>
            <person name="Carmona M.J."/>
            <person name="Serra M."/>
            <person name="Gomez A."/>
        </authorList>
    </citation>
    <scope>NUCLEOTIDE SEQUENCE [LARGE SCALE GENOMIC DNA]</scope>
    <source>
        <strain evidence="2">HYR1</strain>
    </source>
</reference>
<keyword evidence="1" id="KW-1133">Transmembrane helix</keyword>
<evidence type="ECO:0000313" key="3">
    <source>
        <dbReference type="Proteomes" id="UP000276133"/>
    </source>
</evidence>
<feature type="transmembrane region" description="Helical" evidence="1">
    <location>
        <begin position="20"/>
        <end position="41"/>
    </location>
</feature>
<sequence length="77" mass="8667">MLFVLAPLFGQVIMTISHALFSQSLSSLIILAAATVASLLLNKCIDRNLFYFELNQQAQFECLAVKEKYFKAHADEQ</sequence>
<dbReference type="AlphaFoldDB" id="A0A3M7P446"/>